<comment type="caution">
    <text evidence="2">The sequence shown here is derived from an EMBL/GenBank/DDBJ whole genome shotgun (WGS) entry which is preliminary data.</text>
</comment>
<accession>A0AA42CTF9</accession>
<feature type="transmembrane region" description="Helical" evidence="1">
    <location>
        <begin position="335"/>
        <end position="355"/>
    </location>
</feature>
<organism evidence="2 3">
    <name type="scientific">Sphingomonas lycopersici</name>
    <dbReference type="NCBI Taxonomy" id="2951807"/>
    <lineage>
        <taxon>Bacteria</taxon>
        <taxon>Pseudomonadati</taxon>
        <taxon>Pseudomonadota</taxon>
        <taxon>Alphaproteobacteria</taxon>
        <taxon>Sphingomonadales</taxon>
        <taxon>Sphingomonadaceae</taxon>
        <taxon>Sphingomonas</taxon>
    </lineage>
</organism>
<reference evidence="2" key="1">
    <citation type="submission" date="2022-06" db="EMBL/GenBank/DDBJ databases">
        <title>Sphingomonas sp. nov. isolated from rhizosphere soil of tomato.</title>
        <authorList>
            <person name="Dong H."/>
            <person name="Gao R."/>
        </authorList>
    </citation>
    <scope>NUCLEOTIDE SEQUENCE</scope>
    <source>
        <strain evidence="2">MMSM24</strain>
    </source>
</reference>
<dbReference type="EMBL" id="JANFAV010000003">
    <property type="protein sequence ID" value="MCW6534363.1"/>
    <property type="molecule type" value="Genomic_DNA"/>
</dbReference>
<evidence type="ECO:0008006" key="4">
    <source>
        <dbReference type="Google" id="ProtNLM"/>
    </source>
</evidence>
<dbReference type="Proteomes" id="UP001165565">
    <property type="component" value="Unassembled WGS sequence"/>
</dbReference>
<evidence type="ECO:0000313" key="2">
    <source>
        <dbReference type="EMBL" id="MCW6534363.1"/>
    </source>
</evidence>
<feature type="transmembrane region" description="Helical" evidence="1">
    <location>
        <begin position="104"/>
        <end position="120"/>
    </location>
</feature>
<dbReference type="RefSeq" id="WP_265268286.1">
    <property type="nucleotide sequence ID" value="NZ_JANFAV010000003.1"/>
</dbReference>
<evidence type="ECO:0000256" key="1">
    <source>
        <dbReference type="SAM" id="Phobius"/>
    </source>
</evidence>
<name>A0AA42CTF9_9SPHN</name>
<evidence type="ECO:0000313" key="3">
    <source>
        <dbReference type="Proteomes" id="UP001165565"/>
    </source>
</evidence>
<keyword evidence="3" id="KW-1185">Reference proteome</keyword>
<feature type="transmembrane region" description="Helical" evidence="1">
    <location>
        <begin position="202"/>
        <end position="227"/>
    </location>
</feature>
<feature type="transmembrane region" description="Helical" evidence="1">
    <location>
        <begin position="310"/>
        <end position="328"/>
    </location>
</feature>
<feature type="transmembrane region" description="Helical" evidence="1">
    <location>
        <begin position="161"/>
        <end position="190"/>
    </location>
</feature>
<feature type="transmembrane region" description="Helical" evidence="1">
    <location>
        <begin position="75"/>
        <end position="97"/>
    </location>
</feature>
<keyword evidence="1" id="KW-1133">Transmembrane helix</keyword>
<feature type="transmembrane region" description="Helical" evidence="1">
    <location>
        <begin position="284"/>
        <end position="304"/>
    </location>
</feature>
<keyword evidence="1" id="KW-0812">Transmembrane</keyword>
<dbReference type="AlphaFoldDB" id="A0AA42CTF9"/>
<gene>
    <name evidence="2" type="ORF">NEE01_06135</name>
</gene>
<sequence length="478" mass="51448">MHAGFLNRYRLIVLILVAIAARGLTFGNPVVHADEEFYYVTAHEMWRGALPFIDIWDRKPIGLFLLYLPAARLPLPWGIFAYQAMATAALVLTALIVARLAARAGWGAGAMAAAIGYILWPDLINGVGGQSPIFYNLPMAAAGLLIVSGENGGGLPHRRGVAAMALVGIALQIKYSAVFEGVYFGLWLMWREWHAHRRLLATLAYGAMLAAIALVPTAMAWGFYAAIGQSDAFLFANFLSIEHRNANPLPEMLGNIGTLVLLLGPLVAMAFAARRQEAVGGSGAARRFLFGWLWAALAGLALFGTWFDHYGLPVLVPGCACAAGFFGARRFRGRVAPAVLGLVAIGGLATVLAHIHGRGNATQFAALAQAVGRGPGCLYVYSGTTMLYAATERCRLSRYIVPAHLNRARENGATGADQAGEVRRILAARPAVVVMRPPFNGERPEIRALVSAAVTRDYRLADRLPMGDETISVYKLRR</sequence>
<proteinExistence type="predicted"/>
<protein>
    <recommendedName>
        <fullName evidence="4">Glycosyltransferase RgtA/B/C/D-like domain-containing protein</fullName>
    </recommendedName>
</protein>
<feature type="transmembrane region" description="Helical" evidence="1">
    <location>
        <begin position="252"/>
        <end position="272"/>
    </location>
</feature>
<keyword evidence="1" id="KW-0472">Membrane</keyword>